<dbReference type="EMBL" id="VUMN01000024">
    <property type="protein sequence ID" value="MSS59145.1"/>
    <property type="molecule type" value="Genomic_DNA"/>
</dbReference>
<dbReference type="Gene3D" id="1.20.5.5270">
    <property type="match status" value="1"/>
</dbReference>
<dbReference type="GO" id="GO:0004176">
    <property type="term" value="F:ATP-dependent peptidase activity"/>
    <property type="evidence" value="ECO:0007669"/>
    <property type="project" value="UniProtKB-UniRule"/>
</dbReference>
<accession>A0A7X2NTF3</accession>
<dbReference type="PROSITE" id="PS51786">
    <property type="entry name" value="LON_PROTEOLYTIC"/>
    <property type="match status" value="1"/>
</dbReference>
<dbReference type="Gene3D" id="1.20.58.1480">
    <property type="match status" value="1"/>
</dbReference>
<dbReference type="GO" id="GO:0005737">
    <property type="term" value="C:cytoplasm"/>
    <property type="evidence" value="ECO:0007669"/>
    <property type="project" value="UniProtKB-SubCell"/>
</dbReference>
<dbReference type="NCBIfam" id="TIGR00763">
    <property type="entry name" value="lon"/>
    <property type="match status" value="1"/>
</dbReference>
<dbReference type="FunFam" id="3.40.50.300:FF:000021">
    <property type="entry name" value="Lon protease homolog"/>
    <property type="match status" value="1"/>
</dbReference>
<comment type="similarity">
    <text evidence="10 13">Belongs to the peptidase S16 family.</text>
</comment>
<comment type="subcellular location">
    <subcellularLocation>
        <location evidence="10">Cytoplasm</location>
    </subcellularLocation>
</comment>
<dbReference type="InterPro" id="IPR027417">
    <property type="entry name" value="P-loop_NTPase"/>
</dbReference>
<dbReference type="Pfam" id="PF22667">
    <property type="entry name" value="Lon_lid"/>
    <property type="match status" value="1"/>
</dbReference>
<dbReference type="GO" id="GO:0005524">
    <property type="term" value="F:ATP binding"/>
    <property type="evidence" value="ECO:0007669"/>
    <property type="project" value="UniProtKB-KW"/>
</dbReference>
<dbReference type="InterPro" id="IPR004815">
    <property type="entry name" value="Lon_bac/euk-typ"/>
</dbReference>
<name>A0A7X2NTF3_9FIRM</name>
<keyword evidence="5 10" id="KW-0067">ATP-binding</keyword>
<dbReference type="Gene3D" id="3.40.50.300">
    <property type="entry name" value="P-loop containing nucleotide triphosphate hydrolases"/>
    <property type="match status" value="1"/>
</dbReference>
<reference evidence="15 16" key="1">
    <citation type="submission" date="2019-08" db="EMBL/GenBank/DDBJ databases">
        <title>In-depth cultivation of the pig gut microbiome towards novel bacterial diversity and tailored functional studies.</title>
        <authorList>
            <person name="Wylensek D."/>
            <person name="Hitch T.C.A."/>
            <person name="Clavel T."/>
        </authorList>
    </citation>
    <scope>NUCLEOTIDE SEQUENCE [LARGE SCALE GENOMIC DNA]</scope>
    <source>
        <strain evidence="15 16">Oil+RF-744-GAM-WT-6</strain>
    </source>
</reference>
<dbReference type="SMART" id="SM00382">
    <property type="entry name" value="AAA"/>
    <property type="match status" value="1"/>
</dbReference>
<evidence type="ECO:0000256" key="2">
    <source>
        <dbReference type="ARBA" id="ARBA00022741"/>
    </source>
</evidence>
<evidence type="ECO:0000256" key="10">
    <source>
        <dbReference type="PIRNR" id="PIRNR001174"/>
    </source>
</evidence>
<dbReference type="PROSITE" id="PS01046">
    <property type="entry name" value="LON_SER"/>
    <property type="match status" value="1"/>
</dbReference>
<evidence type="ECO:0000256" key="5">
    <source>
        <dbReference type="ARBA" id="ARBA00022840"/>
    </source>
</evidence>
<dbReference type="PIRSF" id="PIRSF001174">
    <property type="entry name" value="Lon_proteas"/>
    <property type="match status" value="1"/>
</dbReference>
<protein>
    <recommendedName>
        <fullName evidence="9 10">Lon protease</fullName>
        <ecNumber evidence="8 10">3.4.21.53</ecNumber>
    </recommendedName>
</protein>
<evidence type="ECO:0000313" key="16">
    <source>
        <dbReference type="Proteomes" id="UP000461880"/>
    </source>
</evidence>
<feature type="active site" evidence="11 13">
    <location>
        <position position="705"/>
    </location>
</feature>
<dbReference type="SUPFAM" id="SSF54211">
    <property type="entry name" value="Ribosomal protein S5 domain 2-like"/>
    <property type="match status" value="1"/>
</dbReference>
<evidence type="ECO:0000256" key="11">
    <source>
        <dbReference type="PIRSR" id="PIRSR001174-1"/>
    </source>
</evidence>
<dbReference type="Gene3D" id="1.10.8.60">
    <property type="match status" value="1"/>
</dbReference>
<keyword evidence="1 10" id="KW-0645">Protease</keyword>
<evidence type="ECO:0000256" key="8">
    <source>
        <dbReference type="ARBA" id="ARBA00066743"/>
    </source>
</evidence>
<comment type="catalytic activity">
    <reaction evidence="6 10 13">
        <text>Hydrolysis of proteins in presence of ATP.</text>
        <dbReference type="EC" id="3.4.21.53"/>
    </reaction>
</comment>
<dbReference type="Pfam" id="PF00004">
    <property type="entry name" value="AAA"/>
    <property type="match status" value="1"/>
</dbReference>
<dbReference type="AlphaFoldDB" id="A0A7X2NTF3"/>
<evidence type="ECO:0000256" key="3">
    <source>
        <dbReference type="ARBA" id="ARBA00022801"/>
    </source>
</evidence>
<dbReference type="InterPro" id="IPR014721">
    <property type="entry name" value="Ribsml_uS5_D2-typ_fold_subgr"/>
</dbReference>
<evidence type="ECO:0000256" key="13">
    <source>
        <dbReference type="PROSITE-ProRule" id="PRU01122"/>
    </source>
</evidence>
<dbReference type="Pfam" id="PF05362">
    <property type="entry name" value="Lon_C"/>
    <property type="match status" value="1"/>
</dbReference>
<dbReference type="RefSeq" id="WP_154505295.1">
    <property type="nucleotide sequence ID" value="NZ_VUMN01000024.1"/>
</dbReference>
<dbReference type="Proteomes" id="UP000461880">
    <property type="component" value="Unassembled WGS sequence"/>
</dbReference>
<dbReference type="GO" id="GO:0006508">
    <property type="term" value="P:proteolysis"/>
    <property type="evidence" value="ECO:0007669"/>
    <property type="project" value="UniProtKB-KW"/>
</dbReference>
<dbReference type="InterPro" id="IPR003959">
    <property type="entry name" value="ATPase_AAA_core"/>
</dbReference>
<feature type="active site" evidence="11 13">
    <location>
        <position position="662"/>
    </location>
</feature>
<keyword evidence="10" id="KW-0963">Cytoplasm</keyword>
<keyword evidence="16" id="KW-1185">Reference proteome</keyword>
<feature type="domain" description="Lon proteolytic" evidence="14">
    <location>
        <begin position="578"/>
        <end position="756"/>
    </location>
</feature>
<evidence type="ECO:0000256" key="9">
    <source>
        <dbReference type="ARBA" id="ARBA00071934"/>
    </source>
</evidence>
<sequence>MTVLPILNSAVLPDSLMFFPADYYKQMTGADPAVNDRVIFLLVRDGQQMPWKEDSFYPIGVTGEIREVNPGGYLTIQSGPRVSIEAVTIHADHSLTVNAARMADVDDLDEAEEQKQLEGIKNLVRQYMSKFQWGKIAEPFVDVWHHVSEVLATMSYWMKLTGEQRFQLLQMDSKRERMDKMESMLYEYLEMANVSAEANTATEEDYQKSYREAAIRKQIDYLQNELDEMHPENVSDVQRFEKKIRESDMNDEARREAEKMLNRMKQEGKNSPEYGTLYDYLDFVTSLSWKAPEAETINLKKAEKILNDQHYGLDKVKQRIIQQIAVMNLKHTQSGSILLFVGAPGTGKTSIASSIAKALDRPYVRVALGGVRDEADIRGHRRTYIGAMPGRIMDGISKAGASNPVMVLDEVDKLGASYNGDPASALLEVLDPEQNKNFTDHYMNVPYDLSNVMFICTANTTDTIPEPLLNRMEVIPFSGYTPNEKFEIARRHLLPKSLELAGLTKDQLSITDEAMKTIISDYTMEAGVRGLKKRLDTIARVSAVKVAENPEESFRVTKRNLNDFLDQKPIHHETVLEEKKPGIVTGLAWTAAGGEILYIETLFTKGNGKVIVTGQLGDVMKESVQIAISLVKSMFPDKAELFEKNDLHIHVPEGAVKKDGPSAGITLTTAIASLVMNRSVPAAIAMTGEVSLRGHVMPIGGLPEKLMAAQRAGVKHVFIPQENVEDLKDVPQEVKDKLEITPVKEVKEVLQKTGVLAPAASLRSSRAVKSELAA</sequence>
<dbReference type="InterPro" id="IPR020568">
    <property type="entry name" value="Ribosomal_Su5_D2-typ_SF"/>
</dbReference>
<evidence type="ECO:0000256" key="1">
    <source>
        <dbReference type="ARBA" id="ARBA00022670"/>
    </source>
</evidence>
<dbReference type="GO" id="GO:0030163">
    <property type="term" value="P:protein catabolic process"/>
    <property type="evidence" value="ECO:0007669"/>
    <property type="project" value="InterPro"/>
</dbReference>
<comment type="caution">
    <text evidence="15">The sequence shown here is derived from an EMBL/GenBank/DDBJ whole genome shotgun (WGS) entry which is preliminary data.</text>
</comment>
<feature type="binding site" evidence="12">
    <location>
        <begin position="342"/>
        <end position="349"/>
    </location>
    <ligand>
        <name>ATP</name>
        <dbReference type="ChEBI" id="CHEBI:30616"/>
    </ligand>
</feature>
<organism evidence="15 16">
    <name type="scientific">Stecheria intestinalis</name>
    <dbReference type="NCBI Taxonomy" id="2606630"/>
    <lineage>
        <taxon>Bacteria</taxon>
        <taxon>Bacillati</taxon>
        <taxon>Bacillota</taxon>
        <taxon>Erysipelotrichia</taxon>
        <taxon>Erysipelotrichales</taxon>
        <taxon>Erysipelotrichaceae</taxon>
        <taxon>Stecheria</taxon>
    </lineage>
</organism>
<dbReference type="PANTHER" id="PTHR10046">
    <property type="entry name" value="ATP DEPENDENT LON PROTEASE FAMILY MEMBER"/>
    <property type="match status" value="1"/>
</dbReference>
<dbReference type="PRINTS" id="PR00830">
    <property type="entry name" value="ENDOLAPTASE"/>
</dbReference>
<proteinExistence type="inferred from homology"/>
<evidence type="ECO:0000313" key="15">
    <source>
        <dbReference type="EMBL" id="MSS59145.1"/>
    </source>
</evidence>
<evidence type="ECO:0000256" key="7">
    <source>
        <dbReference type="ARBA" id="ARBA00053875"/>
    </source>
</evidence>
<keyword evidence="3 10" id="KW-0378">Hydrolase</keyword>
<dbReference type="InterPro" id="IPR027065">
    <property type="entry name" value="Lon_Prtase"/>
</dbReference>
<keyword evidence="4 10" id="KW-0720">Serine protease</keyword>
<dbReference type="Gene3D" id="3.30.230.10">
    <property type="match status" value="1"/>
</dbReference>
<dbReference type="EC" id="3.4.21.53" evidence="8 10"/>
<comment type="function">
    <text evidence="7">ATP-dependent serine protease that mediates the selective degradation of mutant and abnormal proteins as well as certain short-lived regulatory proteins. Required for cellular homeostasis and for survival from DNA damage and developmental changes induced by stress. Degrades polypeptides processively to yield small peptide fragments that are 5 to 10 amino acids long. Binds to DNA in a double-stranded, site-specific manner.</text>
</comment>
<dbReference type="SUPFAM" id="SSF52540">
    <property type="entry name" value="P-loop containing nucleoside triphosphate hydrolases"/>
    <property type="match status" value="1"/>
</dbReference>
<dbReference type="GO" id="GO:0004252">
    <property type="term" value="F:serine-type endopeptidase activity"/>
    <property type="evidence" value="ECO:0007669"/>
    <property type="project" value="UniProtKB-UniRule"/>
</dbReference>
<dbReference type="InterPro" id="IPR054594">
    <property type="entry name" value="Lon_lid"/>
</dbReference>
<evidence type="ECO:0000256" key="12">
    <source>
        <dbReference type="PIRSR" id="PIRSR001174-2"/>
    </source>
</evidence>
<evidence type="ECO:0000259" key="14">
    <source>
        <dbReference type="PROSITE" id="PS51786"/>
    </source>
</evidence>
<evidence type="ECO:0000256" key="6">
    <source>
        <dbReference type="ARBA" id="ARBA00050665"/>
    </source>
</evidence>
<dbReference type="InterPro" id="IPR003593">
    <property type="entry name" value="AAA+_ATPase"/>
</dbReference>
<dbReference type="InterPro" id="IPR008268">
    <property type="entry name" value="Peptidase_S16_AS"/>
</dbReference>
<dbReference type="InterPro" id="IPR008269">
    <property type="entry name" value="Lon_proteolytic"/>
</dbReference>
<gene>
    <name evidence="15" type="primary">lon</name>
    <name evidence="15" type="ORF">FYJ51_09590</name>
</gene>
<comment type="subunit">
    <text evidence="10">Homohexamer. Organized in a ring with a central cavity.</text>
</comment>
<dbReference type="GO" id="GO:0016887">
    <property type="term" value="F:ATP hydrolysis activity"/>
    <property type="evidence" value="ECO:0007669"/>
    <property type="project" value="InterPro"/>
</dbReference>
<dbReference type="CDD" id="cd19500">
    <property type="entry name" value="RecA-like_Lon"/>
    <property type="match status" value="1"/>
</dbReference>
<evidence type="ECO:0000256" key="4">
    <source>
        <dbReference type="ARBA" id="ARBA00022825"/>
    </source>
</evidence>
<keyword evidence="2 10" id="KW-0547">Nucleotide-binding</keyword>